<dbReference type="Proteomes" id="UP000324738">
    <property type="component" value="Unassembled WGS sequence"/>
</dbReference>
<protein>
    <submittedName>
        <fullName evidence="2">Hydantoinase B/oxoprolinase family protein</fullName>
    </submittedName>
</protein>
<dbReference type="GO" id="GO:0006749">
    <property type="term" value="P:glutathione metabolic process"/>
    <property type="evidence" value="ECO:0007669"/>
    <property type="project" value="TreeGrafter"/>
</dbReference>
<dbReference type="EMBL" id="VTWH01000001">
    <property type="protein sequence ID" value="KAA0972677.1"/>
    <property type="molecule type" value="Genomic_DNA"/>
</dbReference>
<name>A0A5B0E0S5_9HYPH</name>
<dbReference type="OrthoDB" id="9761586at2"/>
<dbReference type="GO" id="GO:0017168">
    <property type="term" value="F:5-oxoprolinase (ATP-hydrolyzing) activity"/>
    <property type="evidence" value="ECO:0007669"/>
    <property type="project" value="TreeGrafter"/>
</dbReference>
<dbReference type="InterPro" id="IPR003692">
    <property type="entry name" value="Hydantoinase_B"/>
</dbReference>
<dbReference type="GO" id="GO:0005829">
    <property type="term" value="C:cytosol"/>
    <property type="evidence" value="ECO:0007669"/>
    <property type="project" value="TreeGrafter"/>
</dbReference>
<evidence type="ECO:0000313" key="3">
    <source>
        <dbReference type="Proteomes" id="UP000324738"/>
    </source>
</evidence>
<sequence>MLDKSAARSETAGSLDPVDYAVISQGLLAAAREMGVKLIRSSYSTIIREAADASAGLFDREGNAVAQAELIPMQLGTMSEIFRCCIEAYPVETMGKDDFYITNDPYSGGQHLQDVFIYSPIFVGDELVGFAGTVAHHLDLGGGNPGLTTEAVDIHAEGLVLPPARYNFKRDWQDGAQHGLLQRLIASNIRVPDQTIGDFNAQFAANSVAAERVRQLCERYGSGTVTQAMTDLISYSERRFRTALAEIPDGVYYGEDAVDDDGITDTPIRVRAKVTVAGDTIEVDFEGTDAQVARNLNCPFASTKSATLTAIKAALTSSDIPFNEGAKRPVTIKAPKGTLVNPEYPAPVRARMEAAYRCFNSVLKALSTVVPDKVISGGNDTTLVTSISHLNNGRYCVYLEVYGGGFGASTRKDGCDGIDSPLSNCTNTPIETTDMDFEHFRLIGYGLIPDSCGHGRQRGGLGLFRRFEILKDGVNFAIYADRFRLAPYGLFGGSDGQRARCEVERAGKIIAVRSKDTLILRKGDVLTLYTAGGGGYGLPSERSRKDIEYDLKQGFITAPVAKAAYGFEI</sequence>
<dbReference type="PANTHER" id="PTHR11365:SF23">
    <property type="entry name" value="HYPOTHETICAL 5-OXOPROLINASE (EUROFUNG)-RELATED"/>
    <property type="match status" value="1"/>
</dbReference>
<proteinExistence type="predicted"/>
<dbReference type="Pfam" id="PF02538">
    <property type="entry name" value="Hydantoinase_B"/>
    <property type="match status" value="1"/>
</dbReference>
<feature type="domain" description="Hydantoinase B/oxoprolinase" evidence="1">
    <location>
        <begin position="16"/>
        <end position="539"/>
    </location>
</feature>
<comment type="caution">
    <text evidence="2">The sequence shown here is derived from an EMBL/GenBank/DDBJ whole genome shotgun (WGS) entry which is preliminary data.</text>
</comment>
<accession>A0A5B0E0S5</accession>
<gene>
    <name evidence="2" type="ORF">FPY71_02445</name>
</gene>
<evidence type="ECO:0000259" key="1">
    <source>
        <dbReference type="Pfam" id="PF02538"/>
    </source>
</evidence>
<dbReference type="InterPro" id="IPR045079">
    <property type="entry name" value="Oxoprolinase-like"/>
</dbReference>
<keyword evidence="3" id="KW-1185">Reference proteome</keyword>
<dbReference type="AlphaFoldDB" id="A0A5B0E0S5"/>
<organism evidence="2 3">
    <name type="scientific">Aureimonas fodinaquatilis</name>
    <dbReference type="NCBI Taxonomy" id="2565783"/>
    <lineage>
        <taxon>Bacteria</taxon>
        <taxon>Pseudomonadati</taxon>
        <taxon>Pseudomonadota</taxon>
        <taxon>Alphaproteobacteria</taxon>
        <taxon>Hyphomicrobiales</taxon>
        <taxon>Aurantimonadaceae</taxon>
        <taxon>Aureimonas</taxon>
    </lineage>
</organism>
<evidence type="ECO:0000313" key="2">
    <source>
        <dbReference type="EMBL" id="KAA0972677.1"/>
    </source>
</evidence>
<dbReference type="PANTHER" id="PTHR11365">
    <property type="entry name" value="5-OXOPROLINASE RELATED"/>
    <property type="match status" value="1"/>
</dbReference>
<reference evidence="2 3" key="1">
    <citation type="submission" date="2019-08" db="EMBL/GenBank/DDBJ databases">
        <title>Aureimonas fodiniaquatilis sp. nov., isolated from a coal mine wastewater.</title>
        <authorList>
            <person name="Kim W."/>
        </authorList>
    </citation>
    <scope>NUCLEOTIDE SEQUENCE [LARGE SCALE GENOMIC DNA]</scope>
    <source>
        <strain evidence="2 3">CAU 1482</strain>
    </source>
</reference>